<comment type="caution">
    <text evidence="3">The sequence shown here is derived from an EMBL/GenBank/DDBJ whole genome shotgun (WGS) entry which is preliminary data.</text>
</comment>
<sequence>MALSTCCRNALVSVSVIILLGGGATMFVFGILYAFMGRIESDDDRKVAASNRTTGIILLVFGVVAIVASIVILCRCCCCRRNRQIQEEDEEERMNEGTTPRSTEATLPAVPLNDGKVLV</sequence>
<organism evidence="3 4">
    <name type="scientific">Trypanosoma theileri</name>
    <dbReference type="NCBI Taxonomy" id="67003"/>
    <lineage>
        <taxon>Eukaryota</taxon>
        <taxon>Discoba</taxon>
        <taxon>Euglenozoa</taxon>
        <taxon>Kinetoplastea</taxon>
        <taxon>Metakinetoplastina</taxon>
        <taxon>Trypanosomatida</taxon>
        <taxon>Trypanosomatidae</taxon>
        <taxon>Trypanosoma</taxon>
    </lineage>
</organism>
<protein>
    <recommendedName>
        <fullName evidence="5">Transmembrane protein</fullName>
    </recommendedName>
</protein>
<dbReference type="AlphaFoldDB" id="A0A1X0NJJ2"/>
<dbReference type="VEuPathDB" id="TriTrypDB:TM35_000401890"/>
<evidence type="ECO:0000313" key="3">
    <source>
        <dbReference type="EMBL" id="ORC84922.1"/>
    </source>
</evidence>
<dbReference type="GeneID" id="39989584"/>
<reference evidence="3 4" key="1">
    <citation type="submission" date="2017-03" db="EMBL/GenBank/DDBJ databases">
        <title>An alternative strategy for trypanosome survival in the mammalian bloodstream revealed through genome and transcriptome analysis of the ubiquitous bovine parasite Trypanosoma (Megatrypanum) theileri.</title>
        <authorList>
            <person name="Kelly S."/>
            <person name="Ivens A."/>
            <person name="Mott A."/>
            <person name="O'Neill E."/>
            <person name="Emms D."/>
            <person name="Macleod O."/>
            <person name="Voorheis P."/>
            <person name="Matthews J."/>
            <person name="Matthews K."/>
            <person name="Carrington M."/>
        </authorList>
    </citation>
    <scope>NUCLEOTIDE SEQUENCE [LARGE SCALE GENOMIC DNA]</scope>
    <source>
        <strain evidence="3">Edinburgh</strain>
    </source>
</reference>
<feature type="region of interest" description="Disordered" evidence="1">
    <location>
        <begin position="87"/>
        <end position="107"/>
    </location>
</feature>
<accession>A0A1X0NJJ2</accession>
<dbReference type="RefSeq" id="XP_028878988.1">
    <property type="nucleotide sequence ID" value="XM_029029804.1"/>
</dbReference>
<keyword evidence="4" id="KW-1185">Reference proteome</keyword>
<evidence type="ECO:0000256" key="2">
    <source>
        <dbReference type="SAM" id="Phobius"/>
    </source>
</evidence>
<evidence type="ECO:0000256" key="1">
    <source>
        <dbReference type="SAM" id="MobiDB-lite"/>
    </source>
</evidence>
<feature type="transmembrane region" description="Helical" evidence="2">
    <location>
        <begin position="56"/>
        <end position="73"/>
    </location>
</feature>
<feature type="compositionally biased region" description="Polar residues" evidence="1">
    <location>
        <begin position="96"/>
        <end position="105"/>
    </location>
</feature>
<dbReference type="Proteomes" id="UP000192257">
    <property type="component" value="Unassembled WGS sequence"/>
</dbReference>
<name>A0A1X0NJJ2_9TRYP</name>
<feature type="transmembrane region" description="Helical" evidence="2">
    <location>
        <begin position="12"/>
        <end position="35"/>
    </location>
</feature>
<evidence type="ECO:0000313" key="4">
    <source>
        <dbReference type="Proteomes" id="UP000192257"/>
    </source>
</evidence>
<proteinExistence type="predicted"/>
<keyword evidence="2" id="KW-0472">Membrane</keyword>
<dbReference type="EMBL" id="NBCO01000040">
    <property type="protein sequence ID" value="ORC84922.1"/>
    <property type="molecule type" value="Genomic_DNA"/>
</dbReference>
<gene>
    <name evidence="3" type="ORF">TM35_000401890</name>
</gene>
<keyword evidence="2" id="KW-0812">Transmembrane</keyword>
<keyword evidence="2" id="KW-1133">Transmembrane helix</keyword>
<evidence type="ECO:0008006" key="5">
    <source>
        <dbReference type="Google" id="ProtNLM"/>
    </source>
</evidence>